<feature type="domain" description="N-acetyltransferase" evidence="1">
    <location>
        <begin position="29"/>
        <end position="167"/>
    </location>
</feature>
<organism evidence="2 3">
    <name type="scientific">Leucobacter viscericola</name>
    <dbReference type="NCBI Taxonomy" id="2714935"/>
    <lineage>
        <taxon>Bacteria</taxon>
        <taxon>Bacillati</taxon>
        <taxon>Actinomycetota</taxon>
        <taxon>Actinomycetes</taxon>
        <taxon>Micrococcales</taxon>
        <taxon>Microbacteriaceae</taxon>
        <taxon>Leucobacter</taxon>
    </lineage>
</organism>
<dbReference type="Proteomes" id="UP000502677">
    <property type="component" value="Chromosome"/>
</dbReference>
<dbReference type="InterPro" id="IPR016181">
    <property type="entry name" value="Acyl_CoA_acyltransferase"/>
</dbReference>
<reference evidence="2 3" key="1">
    <citation type="submission" date="2020-03" db="EMBL/GenBank/DDBJ databases">
        <title>Leucobacter sp. nov., isolated from beetles.</title>
        <authorList>
            <person name="Hyun D.-W."/>
            <person name="Bae J.-W."/>
        </authorList>
    </citation>
    <scope>NUCLEOTIDE SEQUENCE [LARGE SCALE GENOMIC DNA]</scope>
    <source>
        <strain evidence="2 3">HDW9C</strain>
    </source>
</reference>
<gene>
    <name evidence="2" type="ORF">G7068_10330</name>
</gene>
<dbReference type="EMBL" id="CP049863">
    <property type="protein sequence ID" value="QIK63548.1"/>
    <property type="molecule type" value="Genomic_DNA"/>
</dbReference>
<name>A0A6G7XGP5_9MICO</name>
<evidence type="ECO:0000313" key="3">
    <source>
        <dbReference type="Proteomes" id="UP000502677"/>
    </source>
</evidence>
<dbReference type="AlphaFoldDB" id="A0A6G7XGP5"/>
<dbReference type="Gene3D" id="3.40.630.30">
    <property type="match status" value="1"/>
</dbReference>
<evidence type="ECO:0000259" key="1">
    <source>
        <dbReference type="Pfam" id="PF13302"/>
    </source>
</evidence>
<dbReference type="KEGG" id="lvi:G7068_10330"/>
<proteinExistence type="predicted"/>
<dbReference type="SUPFAM" id="SSF55729">
    <property type="entry name" value="Acyl-CoA N-acyltransferases (Nat)"/>
    <property type="match status" value="1"/>
</dbReference>
<dbReference type="PANTHER" id="PTHR43610:SF1">
    <property type="entry name" value="N-ACETYLTRANSFERASE DOMAIN-CONTAINING PROTEIN"/>
    <property type="match status" value="1"/>
</dbReference>
<keyword evidence="2" id="KW-0808">Transferase</keyword>
<accession>A0A6G7XGP5</accession>
<keyword evidence="3" id="KW-1185">Reference proteome</keyword>
<dbReference type="PANTHER" id="PTHR43610">
    <property type="entry name" value="BLL6696 PROTEIN"/>
    <property type="match status" value="1"/>
</dbReference>
<dbReference type="Pfam" id="PF13302">
    <property type="entry name" value="Acetyltransf_3"/>
    <property type="match status" value="1"/>
</dbReference>
<dbReference type="InterPro" id="IPR000182">
    <property type="entry name" value="GNAT_dom"/>
</dbReference>
<protein>
    <submittedName>
        <fullName evidence="2">GNAT family N-acetyltransferase</fullName>
    </submittedName>
</protein>
<sequence length="210" mass="23220">MTDLNVECFGHDGGVNLLQHPGTLRGRIVTLEPLTAEHAEGLGAAAEDGEVWRLWYTQVPRPEGMAAEIERRLQLQREGSMIAFASRRNDTGALIGMTTFMHIDAKTPRVEIGSTWNAASAQGTGTNAESKLLLLQHAFDVWGCTAVEFRTDFNNHQSRAAIARLGANQDGVLRAHQNSNGYLRDTVVFSITQPEWAGVRLGLEHRLRKY</sequence>
<dbReference type="GO" id="GO:0016747">
    <property type="term" value="F:acyltransferase activity, transferring groups other than amino-acyl groups"/>
    <property type="evidence" value="ECO:0007669"/>
    <property type="project" value="InterPro"/>
</dbReference>
<evidence type="ECO:0000313" key="2">
    <source>
        <dbReference type="EMBL" id="QIK63548.1"/>
    </source>
</evidence>